<evidence type="ECO:0000256" key="2">
    <source>
        <dbReference type="ARBA" id="ARBA00007400"/>
    </source>
</evidence>
<name>A0A0R2JX43_9LACO</name>
<evidence type="ECO:0000256" key="3">
    <source>
        <dbReference type="ARBA" id="ARBA00022475"/>
    </source>
</evidence>
<keyword evidence="9" id="KW-0012">Acyltransferase</keyword>
<comment type="similarity">
    <text evidence="2">Belongs to the acyltransferase 3 family.</text>
</comment>
<evidence type="ECO:0000256" key="5">
    <source>
        <dbReference type="ARBA" id="ARBA00022989"/>
    </source>
</evidence>
<dbReference type="RefSeq" id="WP_054646015.1">
    <property type="nucleotide sequence ID" value="NZ_FUXS01000002.1"/>
</dbReference>
<comment type="subcellular location">
    <subcellularLocation>
        <location evidence="1">Cell membrane</location>
        <topology evidence="1">Multi-pass membrane protein</topology>
    </subcellularLocation>
</comment>
<sequence>MKKRLTYVDLINVLAIIFVLIIHSSWDESSTALGIYDSIIRAICAPAVFLFLMNSGATLIGYRRKYTTKTFLNKRINRVVFPLILWSIIYYIVDSFVKKPLPDVTFKIDNPSIGNFFVSFLSGNINGAFWFFYCVIALYLITPIISVLVKNHKNILFYIVILDFFFSFIVIYFNNNLFHLELSPYLIPMSGTCYIGFFVMGYLIKVGYFTKKGLNVIKILGIISFIAAILIPAFKFKISLPVIQNLIEYGGPLNFLYTIGLYVFIKQLVEDDTLFQNVKMQKCLAVLASLSLGIYILHPFFLKIFMKMTGTEFSSWLDILVMPIFVYITCGLTVYILKRIPFVNKILP</sequence>
<evidence type="ECO:0000313" key="10">
    <source>
        <dbReference type="Proteomes" id="UP000051565"/>
    </source>
</evidence>
<organism evidence="9 10">
    <name type="scientific">Fructilactobacillus lindneri DSM 20690 = JCM 11027</name>
    <dbReference type="NCBI Taxonomy" id="1122148"/>
    <lineage>
        <taxon>Bacteria</taxon>
        <taxon>Bacillati</taxon>
        <taxon>Bacillota</taxon>
        <taxon>Bacilli</taxon>
        <taxon>Lactobacillales</taxon>
        <taxon>Lactobacillaceae</taxon>
        <taxon>Fructilactobacillus</taxon>
    </lineage>
</organism>
<feature type="transmembrane region" description="Helical" evidence="7">
    <location>
        <begin position="284"/>
        <end position="301"/>
    </location>
</feature>
<evidence type="ECO:0000259" key="8">
    <source>
        <dbReference type="Pfam" id="PF01757"/>
    </source>
</evidence>
<evidence type="ECO:0000256" key="1">
    <source>
        <dbReference type="ARBA" id="ARBA00004651"/>
    </source>
</evidence>
<feature type="transmembrane region" description="Helical" evidence="7">
    <location>
        <begin position="185"/>
        <end position="204"/>
    </location>
</feature>
<dbReference type="PANTHER" id="PTHR40074">
    <property type="entry name" value="O-ACETYLTRANSFERASE WECH"/>
    <property type="match status" value="1"/>
</dbReference>
<keyword evidence="6 7" id="KW-0472">Membrane</keyword>
<feature type="transmembrane region" description="Helical" evidence="7">
    <location>
        <begin position="7"/>
        <end position="26"/>
    </location>
</feature>
<feature type="transmembrane region" description="Helical" evidence="7">
    <location>
        <begin position="38"/>
        <end position="63"/>
    </location>
</feature>
<evidence type="ECO:0000256" key="4">
    <source>
        <dbReference type="ARBA" id="ARBA00022692"/>
    </source>
</evidence>
<keyword evidence="10" id="KW-1185">Reference proteome</keyword>
<dbReference type="AlphaFoldDB" id="A0A0R2JX43"/>
<dbReference type="GO" id="GO:0005886">
    <property type="term" value="C:plasma membrane"/>
    <property type="evidence" value="ECO:0007669"/>
    <property type="project" value="UniProtKB-SubCell"/>
</dbReference>
<dbReference type="OrthoDB" id="9810469at2"/>
<proteinExistence type="inferred from homology"/>
<feature type="transmembrane region" description="Helical" evidence="7">
    <location>
        <begin position="313"/>
        <end position="337"/>
    </location>
</feature>
<feature type="transmembrane region" description="Helical" evidence="7">
    <location>
        <begin position="75"/>
        <end position="93"/>
    </location>
</feature>
<dbReference type="EMBL" id="JQBT01000033">
    <property type="protein sequence ID" value="KRN78804.1"/>
    <property type="molecule type" value="Genomic_DNA"/>
</dbReference>
<keyword evidence="3" id="KW-1003">Cell membrane</keyword>
<keyword evidence="9" id="KW-0808">Transferase</keyword>
<feature type="transmembrane region" description="Helical" evidence="7">
    <location>
        <begin position="155"/>
        <end position="173"/>
    </location>
</feature>
<feature type="transmembrane region" description="Helical" evidence="7">
    <location>
        <begin position="216"/>
        <end position="234"/>
    </location>
</feature>
<feature type="transmembrane region" description="Helical" evidence="7">
    <location>
        <begin position="128"/>
        <end position="148"/>
    </location>
</feature>
<dbReference type="PATRIC" id="fig|1122148.6.peg.1110"/>
<dbReference type="GO" id="GO:0016413">
    <property type="term" value="F:O-acetyltransferase activity"/>
    <property type="evidence" value="ECO:0007669"/>
    <property type="project" value="TreeGrafter"/>
</dbReference>
<keyword evidence="4 7" id="KW-0812">Transmembrane</keyword>
<dbReference type="STRING" id="53444.AYR59_02745"/>
<accession>A0A0R2JX43</accession>
<dbReference type="InterPro" id="IPR002656">
    <property type="entry name" value="Acyl_transf_3_dom"/>
</dbReference>
<comment type="caution">
    <text evidence="9">The sequence shown here is derived from an EMBL/GenBank/DDBJ whole genome shotgun (WGS) entry which is preliminary data.</text>
</comment>
<protein>
    <submittedName>
        <fullName evidence="9">Acyltransferase 3</fullName>
    </submittedName>
</protein>
<reference evidence="9 10" key="1">
    <citation type="journal article" date="2015" name="Genome Announc.">
        <title>Expanding the biotechnology potential of lactobacilli through comparative genomics of 213 strains and associated genera.</title>
        <authorList>
            <person name="Sun Z."/>
            <person name="Harris H.M."/>
            <person name="McCann A."/>
            <person name="Guo C."/>
            <person name="Argimon S."/>
            <person name="Zhang W."/>
            <person name="Yang X."/>
            <person name="Jeffery I.B."/>
            <person name="Cooney J.C."/>
            <person name="Kagawa T.F."/>
            <person name="Liu W."/>
            <person name="Song Y."/>
            <person name="Salvetti E."/>
            <person name="Wrobel A."/>
            <person name="Rasinkangas P."/>
            <person name="Parkhill J."/>
            <person name="Rea M.C."/>
            <person name="O'Sullivan O."/>
            <person name="Ritari J."/>
            <person name="Douillard F.P."/>
            <person name="Paul Ross R."/>
            <person name="Yang R."/>
            <person name="Briner A.E."/>
            <person name="Felis G.E."/>
            <person name="de Vos W.M."/>
            <person name="Barrangou R."/>
            <person name="Klaenhammer T.R."/>
            <person name="Caufield P.W."/>
            <person name="Cui Y."/>
            <person name="Zhang H."/>
            <person name="O'Toole P.W."/>
        </authorList>
    </citation>
    <scope>NUCLEOTIDE SEQUENCE [LARGE SCALE GENOMIC DNA]</scope>
    <source>
        <strain evidence="9 10">DSM 20690</strain>
    </source>
</reference>
<dbReference type="PANTHER" id="PTHR40074:SF2">
    <property type="entry name" value="O-ACETYLTRANSFERASE WECH"/>
    <property type="match status" value="1"/>
</dbReference>
<evidence type="ECO:0000256" key="6">
    <source>
        <dbReference type="ARBA" id="ARBA00023136"/>
    </source>
</evidence>
<dbReference type="GO" id="GO:0009246">
    <property type="term" value="P:enterobacterial common antigen biosynthetic process"/>
    <property type="evidence" value="ECO:0007669"/>
    <property type="project" value="TreeGrafter"/>
</dbReference>
<gene>
    <name evidence="9" type="ORF">IV52_GL001084</name>
</gene>
<evidence type="ECO:0000313" key="9">
    <source>
        <dbReference type="EMBL" id="KRN78804.1"/>
    </source>
</evidence>
<evidence type="ECO:0000256" key="7">
    <source>
        <dbReference type="SAM" id="Phobius"/>
    </source>
</evidence>
<feature type="domain" description="Acyltransferase 3" evidence="8">
    <location>
        <begin position="6"/>
        <end position="336"/>
    </location>
</feature>
<dbReference type="Pfam" id="PF01757">
    <property type="entry name" value="Acyl_transf_3"/>
    <property type="match status" value="1"/>
</dbReference>
<dbReference type="Proteomes" id="UP000051565">
    <property type="component" value="Unassembled WGS sequence"/>
</dbReference>
<feature type="transmembrane region" description="Helical" evidence="7">
    <location>
        <begin position="246"/>
        <end position="264"/>
    </location>
</feature>
<keyword evidence="5 7" id="KW-1133">Transmembrane helix</keyword>